<feature type="disulfide bond" evidence="12">
    <location>
        <begin position="124"/>
        <end position="138"/>
    </location>
</feature>
<reference evidence="16 17" key="1">
    <citation type="submission" date="2016-10" db="EMBL/GenBank/DDBJ databases">
        <title>The genome sequence of Colletotrichum fioriniae PJ7.</title>
        <authorList>
            <person name="Baroncelli R."/>
        </authorList>
    </citation>
    <scope>NUCLEOTIDE SEQUENCE [LARGE SCALE GENOMIC DNA]</scope>
    <source>
        <strain evidence="16 17">IMI 384185</strain>
    </source>
</reference>
<dbReference type="InterPro" id="IPR001002">
    <property type="entry name" value="Chitin-bd_1"/>
</dbReference>
<dbReference type="SMART" id="SM00270">
    <property type="entry name" value="ChtBD1"/>
    <property type="match status" value="2"/>
</dbReference>
<evidence type="ECO:0000256" key="10">
    <source>
        <dbReference type="ARBA" id="ARBA00023295"/>
    </source>
</evidence>
<dbReference type="Gene3D" id="3.30.60.10">
    <property type="entry name" value="Endochitinase-like"/>
    <property type="match status" value="1"/>
</dbReference>
<dbReference type="Pfam" id="PF00187">
    <property type="entry name" value="Chitin_bind_1"/>
    <property type="match status" value="1"/>
</dbReference>
<feature type="domain" description="GH18" evidence="15">
    <location>
        <begin position="157"/>
        <end position="521"/>
    </location>
</feature>
<dbReference type="InterPro" id="IPR001223">
    <property type="entry name" value="Glyco_hydro18_cat"/>
</dbReference>
<feature type="domain" description="Chitin-binding type-1" evidence="14">
    <location>
        <begin position="49"/>
        <end position="100"/>
    </location>
</feature>
<feature type="disulfide bond" evidence="12">
    <location>
        <begin position="119"/>
        <end position="131"/>
    </location>
</feature>
<dbReference type="InterPro" id="IPR011583">
    <property type="entry name" value="Chitinase_II/V-like_cat"/>
</dbReference>
<keyword evidence="6 12" id="KW-0147">Chitin-binding</keyword>
<evidence type="ECO:0000313" key="17">
    <source>
        <dbReference type="Proteomes" id="UP001241169"/>
    </source>
</evidence>
<dbReference type="CDD" id="cd06922">
    <property type="entry name" value="ChtBD1_GH18_1"/>
    <property type="match status" value="1"/>
</dbReference>
<keyword evidence="8" id="KW-0146">Chitin degradation</keyword>
<dbReference type="PROSITE" id="PS51910">
    <property type="entry name" value="GH18_2"/>
    <property type="match status" value="1"/>
</dbReference>
<keyword evidence="17" id="KW-1185">Reference proteome</keyword>
<evidence type="ECO:0000256" key="4">
    <source>
        <dbReference type="ARBA" id="ARBA00012729"/>
    </source>
</evidence>
<dbReference type="SUPFAM" id="SSF54556">
    <property type="entry name" value="Chitinase insertion domain"/>
    <property type="match status" value="1"/>
</dbReference>
<keyword evidence="9" id="KW-0119">Carbohydrate metabolism</keyword>
<comment type="caution">
    <text evidence="12">Lacks conserved residue(s) required for the propagation of feature annotation.</text>
</comment>
<dbReference type="PANTHER" id="PTHR11177">
    <property type="entry name" value="CHITINASE"/>
    <property type="match status" value="1"/>
</dbReference>
<dbReference type="InterPro" id="IPR036861">
    <property type="entry name" value="Endochitinase-like_sf"/>
</dbReference>
<evidence type="ECO:0000256" key="5">
    <source>
        <dbReference type="ARBA" id="ARBA00022525"/>
    </source>
</evidence>
<dbReference type="EC" id="3.2.1.14" evidence="4"/>
<comment type="catalytic activity">
    <reaction evidence="1">
        <text>Random endo-hydrolysis of N-acetyl-beta-D-glucosaminide (1-&gt;4)-beta-linkages in chitin and chitodextrins.</text>
        <dbReference type="EC" id="3.2.1.14"/>
    </reaction>
</comment>
<evidence type="ECO:0000259" key="14">
    <source>
        <dbReference type="PROSITE" id="PS50941"/>
    </source>
</evidence>
<dbReference type="SUPFAM" id="SSF57016">
    <property type="entry name" value="Plant lectins/antimicrobial peptides"/>
    <property type="match status" value="1"/>
</dbReference>
<dbReference type="InterPro" id="IPR050314">
    <property type="entry name" value="Glycosyl_Hydrlase_18"/>
</dbReference>
<dbReference type="Pfam" id="PF00704">
    <property type="entry name" value="Glyco_hydro_18"/>
    <property type="match status" value="1"/>
</dbReference>
<accession>A0ABQ9SJ81</accession>
<dbReference type="InterPro" id="IPR017853">
    <property type="entry name" value="GH"/>
</dbReference>
<keyword evidence="5" id="KW-0964">Secreted</keyword>
<dbReference type="PROSITE" id="PS01095">
    <property type="entry name" value="GH18_1"/>
    <property type="match status" value="1"/>
</dbReference>
<keyword evidence="12" id="KW-1015">Disulfide bond</keyword>
<feature type="disulfide bond" evidence="12">
    <location>
        <begin position="75"/>
        <end position="89"/>
    </location>
</feature>
<dbReference type="Gene3D" id="3.20.20.80">
    <property type="entry name" value="Glycosidases"/>
    <property type="match status" value="1"/>
</dbReference>
<dbReference type="PROSITE" id="PS00026">
    <property type="entry name" value="CHIT_BIND_I_1"/>
    <property type="match status" value="1"/>
</dbReference>
<evidence type="ECO:0000256" key="9">
    <source>
        <dbReference type="ARBA" id="ARBA00023277"/>
    </source>
</evidence>
<feature type="disulfide bond" evidence="12">
    <location>
        <begin position="94"/>
        <end position="98"/>
    </location>
</feature>
<comment type="subcellular location">
    <subcellularLocation>
        <location evidence="2">Secreted</location>
    </subcellularLocation>
</comment>
<evidence type="ECO:0000256" key="6">
    <source>
        <dbReference type="ARBA" id="ARBA00022669"/>
    </source>
</evidence>
<comment type="similarity">
    <text evidence="3">Belongs to the glycosyl hydrolase 18 family. Chitinase class V subfamily.</text>
</comment>
<evidence type="ECO:0000259" key="15">
    <source>
        <dbReference type="PROSITE" id="PS51910"/>
    </source>
</evidence>
<evidence type="ECO:0000256" key="3">
    <source>
        <dbReference type="ARBA" id="ARBA00008682"/>
    </source>
</evidence>
<dbReference type="Gene3D" id="3.10.50.10">
    <property type="match status" value="1"/>
</dbReference>
<dbReference type="InterPro" id="IPR018371">
    <property type="entry name" value="Chitin-binding_1_CS"/>
</dbReference>
<protein>
    <recommendedName>
        <fullName evidence="4">chitinase</fullName>
        <ecNumber evidence="4">3.2.1.14</ecNumber>
    </recommendedName>
</protein>
<dbReference type="GO" id="GO:0016787">
    <property type="term" value="F:hydrolase activity"/>
    <property type="evidence" value="ECO:0007669"/>
    <property type="project" value="UniProtKB-KW"/>
</dbReference>
<comment type="caution">
    <text evidence="16">The sequence shown here is derived from an EMBL/GenBank/DDBJ whole genome shotgun (WGS) entry which is preliminary data.</text>
</comment>
<proteinExistence type="inferred from homology"/>
<dbReference type="PROSITE" id="PS50941">
    <property type="entry name" value="CHIT_BIND_I_2"/>
    <property type="match status" value="2"/>
</dbReference>
<dbReference type="EMBL" id="MOPA01000006">
    <property type="protein sequence ID" value="KAK1537955.1"/>
    <property type="molecule type" value="Genomic_DNA"/>
</dbReference>
<evidence type="ECO:0000256" key="1">
    <source>
        <dbReference type="ARBA" id="ARBA00000822"/>
    </source>
</evidence>
<keyword evidence="11" id="KW-0624">Polysaccharide degradation</keyword>
<feature type="non-terminal residue" evidence="16">
    <location>
        <position position="1"/>
    </location>
</feature>
<dbReference type="Proteomes" id="UP001241169">
    <property type="component" value="Unassembled WGS sequence"/>
</dbReference>
<dbReference type="SUPFAM" id="SSF51445">
    <property type="entry name" value="(Trans)glycosidases"/>
    <property type="match status" value="1"/>
</dbReference>
<dbReference type="RefSeq" id="XP_060348707.1">
    <property type="nucleotide sequence ID" value="XM_060492337.1"/>
</dbReference>
<dbReference type="InterPro" id="IPR029070">
    <property type="entry name" value="Chitinase_insertion_sf"/>
</dbReference>
<dbReference type="PANTHER" id="PTHR11177:SF333">
    <property type="entry name" value="CHITINASE"/>
    <property type="match status" value="1"/>
</dbReference>
<sequence length="1297" mass="144483">FLLRVHFFTFALCLSSFHTQLIRSSPSRSSRFSMMVSSRSFFTLILLTFFSCLLASANAQDGTECSASLPCKVGCCSKFGFCGFGADYCSKSVCTNNCDRKAECDPGGFGKDYVNKTTCPLNVCCSKHGFCGTTEEFCGNKKVSRPSCTVDKSSKFKRVVGYYETWSASRSCNRFYPEQIPRGVYSHINIAFASINPTTFEIVPAKKEDLEMYKRVSALKAKDPNLKVLIAVGGWTFNDPGPTATTFSDIARSASAQKKFFDSTIKMLETYDLDGIDLDWEYPEADDRSGRPEDFANFPKFMKSLKAALKKYEVSITLPASYWYLQHFDLKALSPHVDFFNMMTYDFHGVWDKPNEFTMANVGWNSVGPYLNSHTNLTEIKGGLDLLWRNGVDKDKVTLGLAFYGRGFIASSSSCMSPGCTYESGTYAQACSAEVGVALNSEIDQLVSEQGAKATLNKDAAVKVVTWGGNNWLTFDDEETLRLKADYARSLCLGGVMVWAISHDTRAGKYSMALSRVAPRLFTSEMATEEDDGYVTDVEEHKQCRWTNCDENCPSDWTRMMRSGPGAGKNEYMVNGAGCGGRGEHKLCCPPGNKPTCGWYKHNNGDCDSGKSCPSGYKEIGSNNEYCHTQGGGFSPIRSYQAACCSVETDNMKLYSQCDWSAKIASSTWPSCEKATCGSDVIAFSGDGSGDAMCWGAWYKGGMEDSKKNKYCCDQPEEDKKWKDCEWQGMTDWTDEDTGLKFCDPSCSGGLTMVAMEHTGCSGGGARARCCKPGWTTSTTRYENSEDEYFESYIKLFMTNPVCSSNIFFGNPLKARDEQSVSYSNGTLASRQIWDIGDIQSFATEQYMEKMVSELFMGTPRESTKNIWNNTMLSYSEFNSLSYANLHDYQQAQGYDYYLQLGTQWPRYVVCNLGSINAAIKGGDGEGDGTCTITCACTRDDCCAEDDDTCINWSKDGETTALQKRGEKKSYPWIAIDPFTRAQASLPWNAPSYPSPGDLNVNTERTHFADAWRYDPNCANFDPIVIDLLPNGPTGPMIKGYENDHPFERKMTSIWGDDALLGRLAADVGDSKYTVPFDFFTVSLQQTNAAGQTIQNMLMNTLGSKTNRGVMTLMIKDANLLKEKVRLFTHPHVLAGDMTDGRFTVMDTQGRPRFPHEDGESRIWKLSERRAGPDQKGEVSIKSIEVLSVYRYHLRPAFHDKLKKVVNDFRDLLRIAEQHYASTHGGTSPNAVNHFDEWFKTTLEKMKEVTQEVGNQWLPELARNPAVTGNVVDNSIHRNLVNAFNSLEDIDTTGFFP</sequence>
<evidence type="ECO:0000256" key="7">
    <source>
        <dbReference type="ARBA" id="ARBA00022801"/>
    </source>
</evidence>
<organism evidence="16 17">
    <name type="scientific">Colletotrichum paranaense</name>
    <dbReference type="NCBI Taxonomy" id="1914294"/>
    <lineage>
        <taxon>Eukaryota</taxon>
        <taxon>Fungi</taxon>
        <taxon>Dikarya</taxon>
        <taxon>Ascomycota</taxon>
        <taxon>Pezizomycotina</taxon>
        <taxon>Sordariomycetes</taxon>
        <taxon>Hypocreomycetidae</taxon>
        <taxon>Glomerellales</taxon>
        <taxon>Glomerellaceae</taxon>
        <taxon>Colletotrichum</taxon>
        <taxon>Colletotrichum acutatum species complex</taxon>
    </lineage>
</organism>
<evidence type="ECO:0000256" key="11">
    <source>
        <dbReference type="ARBA" id="ARBA00023326"/>
    </source>
</evidence>
<dbReference type="SMART" id="SM00636">
    <property type="entry name" value="Glyco_18"/>
    <property type="match status" value="1"/>
</dbReference>
<evidence type="ECO:0000256" key="8">
    <source>
        <dbReference type="ARBA" id="ARBA00023024"/>
    </source>
</evidence>
<gene>
    <name evidence="16" type="ORF">CPAR01_08068</name>
</gene>
<keyword evidence="10 13" id="KW-0326">Glycosidase</keyword>
<dbReference type="InterPro" id="IPR001579">
    <property type="entry name" value="Glyco_hydro_18_chit_AS"/>
</dbReference>
<evidence type="ECO:0000256" key="13">
    <source>
        <dbReference type="RuleBase" id="RU000489"/>
    </source>
</evidence>
<evidence type="ECO:0000313" key="16">
    <source>
        <dbReference type="EMBL" id="KAK1537955.1"/>
    </source>
</evidence>
<dbReference type="CDD" id="cd00035">
    <property type="entry name" value="ChtBD1"/>
    <property type="match status" value="1"/>
</dbReference>
<name>A0ABQ9SJ81_9PEZI</name>
<keyword evidence="7 13" id="KW-0378">Hydrolase</keyword>
<evidence type="ECO:0000256" key="2">
    <source>
        <dbReference type="ARBA" id="ARBA00004613"/>
    </source>
</evidence>
<evidence type="ECO:0000256" key="12">
    <source>
        <dbReference type="PROSITE-ProRule" id="PRU00261"/>
    </source>
</evidence>
<feature type="domain" description="Chitin-binding type-1" evidence="14">
    <location>
        <begin position="101"/>
        <end position="150"/>
    </location>
</feature>
<dbReference type="GeneID" id="85376236"/>